<dbReference type="RefSeq" id="WP_063071022.1">
    <property type="nucleotide sequence ID" value="NZ_LQXA01000019.1"/>
</dbReference>
<dbReference type="OrthoDB" id="4640801at2"/>
<protein>
    <submittedName>
        <fullName evidence="2">ATPase</fullName>
    </submittedName>
</protein>
<accession>A0A154V341</accession>
<feature type="compositionally biased region" description="Low complexity" evidence="1">
    <location>
        <begin position="256"/>
        <end position="265"/>
    </location>
</feature>
<feature type="compositionally biased region" description="Polar residues" evidence="1">
    <location>
        <begin position="235"/>
        <end position="253"/>
    </location>
</feature>
<organism evidence="2 3">
    <name type="scientific">Clavibacter tessellarius</name>
    <dbReference type="NCBI Taxonomy" id="31965"/>
    <lineage>
        <taxon>Bacteria</taxon>
        <taxon>Bacillati</taxon>
        <taxon>Actinomycetota</taxon>
        <taxon>Actinomycetes</taxon>
        <taxon>Micrococcales</taxon>
        <taxon>Microbacteriaceae</taxon>
        <taxon>Clavibacter</taxon>
    </lineage>
</organism>
<dbReference type="EMBL" id="LQXA01000019">
    <property type="protein sequence ID" value="KZC95790.1"/>
    <property type="molecule type" value="Genomic_DNA"/>
</dbReference>
<dbReference type="InterPro" id="IPR050625">
    <property type="entry name" value="ParA/MinD_ATPase"/>
</dbReference>
<proteinExistence type="predicted"/>
<dbReference type="PANTHER" id="PTHR43384">
    <property type="entry name" value="SEPTUM SITE-DETERMINING PROTEIN MIND HOMOLOG, CHLOROPLASTIC-RELATED"/>
    <property type="match status" value="1"/>
</dbReference>
<gene>
    <name evidence="2" type="ORF">AWH51_07055</name>
</gene>
<dbReference type="GO" id="GO:0016887">
    <property type="term" value="F:ATP hydrolysis activity"/>
    <property type="evidence" value="ECO:0007669"/>
    <property type="project" value="TreeGrafter"/>
</dbReference>
<evidence type="ECO:0000313" key="3">
    <source>
        <dbReference type="Proteomes" id="UP000076218"/>
    </source>
</evidence>
<evidence type="ECO:0000313" key="2">
    <source>
        <dbReference type="EMBL" id="KZC95790.1"/>
    </source>
</evidence>
<name>A0A154V341_9MICO</name>
<feature type="compositionally biased region" description="Pro residues" evidence="1">
    <location>
        <begin position="266"/>
        <end position="281"/>
    </location>
</feature>
<feature type="region of interest" description="Disordered" evidence="1">
    <location>
        <begin position="152"/>
        <end position="193"/>
    </location>
</feature>
<dbReference type="AlphaFoldDB" id="A0A154V341"/>
<reference evidence="2 3" key="1">
    <citation type="submission" date="2016-01" db="EMBL/GenBank/DDBJ databases">
        <title>Draft genome sequence of Clavibacter michiganensis subsp. tessellarius DOAB 609.</title>
        <authorList>
            <person name="Tambong J.T."/>
        </authorList>
    </citation>
    <scope>NUCLEOTIDE SEQUENCE [LARGE SCALE GENOMIC DNA]</scope>
    <source>
        <strain evidence="2 3">DOAB 609</strain>
    </source>
</reference>
<evidence type="ECO:0000256" key="1">
    <source>
        <dbReference type="SAM" id="MobiDB-lite"/>
    </source>
</evidence>
<feature type="compositionally biased region" description="Basic and acidic residues" evidence="1">
    <location>
        <begin position="27"/>
        <end position="40"/>
    </location>
</feature>
<dbReference type="Gene3D" id="3.40.50.300">
    <property type="entry name" value="P-loop containing nucleotide triphosphate hydrolases"/>
    <property type="match status" value="1"/>
</dbReference>
<comment type="caution">
    <text evidence="2">The sequence shown here is derived from an EMBL/GenBank/DDBJ whole genome shotgun (WGS) entry which is preliminary data.</text>
</comment>
<dbReference type="Proteomes" id="UP000076218">
    <property type="component" value="Unassembled WGS sequence"/>
</dbReference>
<feature type="region of interest" description="Disordered" evidence="1">
    <location>
        <begin position="1"/>
        <end position="80"/>
    </location>
</feature>
<dbReference type="PANTHER" id="PTHR43384:SF14">
    <property type="entry name" value="ESX-1 SECRETION-ASSOCIATED PROTEIN ESPI"/>
    <property type="match status" value="1"/>
</dbReference>
<sequence>MTDDTQDPGPRDGAARDGGASEPPILSRRELRRRQQEMEQNRGSGDSGDAHRWVDPFPAVPRTSEGGLFGPDRVRPGSTAVAPAHVPASVDDEADGIDDLAAPGAAGADAAADLPIDAVGAVGAVDAVDAVDAREDEDTDTGDVEIVGTRAFDELFVDDEREAEMDAAEDAEDAAEELPAGASAHGDAPSPFDAFVAPAVGSAWAVPAPQVDDAHPFRMPLRPSTEGDGDGASANDASTDAETASEPTDTRQVPITPAVPERTAPAPAPEPHPISSLPPAPADTEEPADDRRPGSDLTAFPDADPQRYVMRTPRADAATSSLTLFPEQTGQRPPRGPVVARTGFRGFLNSVTGGVFKIAPGAEEAAANAEVTRREGDERVIRQATWSRAVSVLVANRKGGVGKTPTSLILGGVLGSIRGGSVAVVEVTDDPGALGYRAEGQPTRGLGELVRDRDEIHSAGQLAGYTAPQTSFASVVASVGPRRELTGDDVIGVSRLIDEYYAMRVMDSGNQPSSSAFRGAIEVTDVLVVPVLNAGDAVLEAVALLDFLRELGGHAAMLADNAVIIRLHDGRPEDPAVVARIDRILEDARPAQIFTVPYDAHIAERGPISLASLDPEVARAFTAATAGVVQRLAHAVR</sequence>
<feature type="region of interest" description="Disordered" evidence="1">
    <location>
        <begin position="214"/>
        <end position="308"/>
    </location>
</feature>
<dbReference type="GO" id="GO:0009898">
    <property type="term" value="C:cytoplasmic side of plasma membrane"/>
    <property type="evidence" value="ECO:0007669"/>
    <property type="project" value="TreeGrafter"/>
</dbReference>
<dbReference type="GO" id="GO:0051782">
    <property type="term" value="P:negative regulation of cell division"/>
    <property type="evidence" value="ECO:0007669"/>
    <property type="project" value="TreeGrafter"/>
</dbReference>
<dbReference type="GO" id="GO:0005524">
    <property type="term" value="F:ATP binding"/>
    <property type="evidence" value="ECO:0007669"/>
    <property type="project" value="TreeGrafter"/>
</dbReference>
<feature type="compositionally biased region" description="Acidic residues" evidence="1">
    <location>
        <begin position="155"/>
        <end position="176"/>
    </location>
</feature>
<dbReference type="GO" id="GO:0005829">
    <property type="term" value="C:cytosol"/>
    <property type="evidence" value="ECO:0007669"/>
    <property type="project" value="TreeGrafter"/>
</dbReference>
<dbReference type="SUPFAM" id="SSF52540">
    <property type="entry name" value="P-loop containing nucleoside triphosphate hydrolases"/>
    <property type="match status" value="1"/>
</dbReference>
<dbReference type="InterPro" id="IPR027417">
    <property type="entry name" value="P-loop_NTPase"/>
</dbReference>
<dbReference type="STRING" id="31965.AWH51_07055"/>